<evidence type="ECO:0000256" key="6">
    <source>
        <dbReference type="HAMAP-Rule" id="MF_01543"/>
    </source>
</evidence>
<dbReference type="GO" id="GO:0035999">
    <property type="term" value="P:tetrahydrofolate interconversion"/>
    <property type="evidence" value="ECO:0007669"/>
    <property type="project" value="UniProtKB-UniRule"/>
</dbReference>
<dbReference type="NCBIfam" id="NF010030">
    <property type="entry name" value="PRK13505.1"/>
    <property type="match status" value="1"/>
</dbReference>
<sequence length="541" mass="57078">MISDVDIAQAAHLLPISEVARNLGLAESEYAAYGRDKAKLELTPRPDRPRTKLVLVTAMSPTPYGEGKTTINIGLSMALNRLGKSAISTLREPSLGPVFGRKGGAAGGGYAQVVPMDDINLHFTGDFAAIAAANNLLAALIDNSMYHSNQLRIDPERITHRRTIDMNDRALRRITVSVGTGVERGEHFDIVPASEIMAVLCLASDLADLKRRLANMIVAYTADGEPVTAEQLGAVGAMTLLLKDALKPNLVQTLENTPAIIHGGPFANIAHGCNSIIATRMGLQLADYTITEAGFGADLGAEKFFDIVCPAAGFVPDAAVVVATVRALHYNGAGHAQPLQAGFANLERHVNNLCAYGVPPVVALNRFPTDSDDDVAVVRDMCGRLNVPFAVTDVHAKGSEGGIDLANAVMDACEAGADFSPLYEAELPLTEKIETIARSIYRAGSVELTASAAADLARFEAMGYGRLPVCIAKTQYSFSDDPELVGAPADFPLVIREVRLSAGAEFVVALTRSMMTMPGLPAEPAAAGMDVADDGTITGLS</sequence>
<dbReference type="HAMAP" id="MF_01543">
    <property type="entry name" value="FTHFS"/>
    <property type="match status" value="1"/>
</dbReference>
<dbReference type="GO" id="GO:0005524">
    <property type="term" value="F:ATP binding"/>
    <property type="evidence" value="ECO:0007669"/>
    <property type="project" value="UniProtKB-UniRule"/>
</dbReference>
<dbReference type="AlphaFoldDB" id="A0A3S4V040"/>
<name>A0A3S4V040_9ACTO</name>
<keyword evidence="8" id="KW-1185">Reference proteome</keyword>
<feature type="binding site" evidence="6">
    <location>
        <begin position="62"/>
        <end position="69"/>
    </location>
    <ligand>
        <name>ATP</name>
        <dbReference type="ChEBI" id="CHEBI:30616"/>
    </ligand>
</feature>
<keyword evidence="4 6" id="KW-0547">Nucleotide-binding</keyword>
<evidence type="ECO:0000256" key="4">
    <source>
        <dbReference type="ARBA" id="ARBA00022741"/>
    </source>
</evidence>
<evidence type="ECO:0000313" key="7">
    <source>
        <dbReference type="EMBL" id="VEI14073.1"/>
    </source>
</evidence>
<keyword evidence="3 6" id="KW-0436">Ligase</keyword>
<gene>
    <name evidence="6 7" type="primary">fhs</name>
    <name evidence="7" type="ORF">NCTC13354_01805</name>
</gene>
<comment type="pathway">
    <text evidence="1 6">One-carbon metabolism; tetrahydrofolate interconversion.</text>
</comment>
<evidence type="ECO:0000256" key="3">
    <source>
        <dbReference type="ARBA" id="ARBA00022598"/>
    </source>
</evidence>
<dbReference type="InterPro" id="IPR000559">
    <property type="entry name" value="Formate_THF_ligase"/>
</dbReference>
<dbReference type="Gene3D" id="3.30.1510.10">
    <property type="entry name" value="Domain 2, N(10)-formyltetrahydrofolate synthetase"/>
    <property type="match status" value="1"/>
</dbReference>
<dbReference type="RefSeq" id="WP_126417111.1">
    <property type="nucleotide sequence ID" value="NZ_LR134476.1"/>
</dbReference>
<dbReference type="UniPathway" id="UPA00193"/>
<dbReference type="SUPFAM" id="SSF52540">
    <property type="entry name" value="P-loop containing nucleoside triphosphate hydrolases"/>
    <property type="match status" value="1"/>
</dbReference>
<dbReference type="FunFam" id="3.10.410.10:FF:000001">
    <property type="entry name" value="Putative formate--tetrahydrofolate ligase"/>
    <property type="match status" value="1"/>
</dbReference>
<proteinExistence type="inferred from homology"/>
<dbReference type="EMBL" id="LR134476">
    <property type="protein sequence ID" value="VEI14073.1"/>
    <property type="molecule type" value="Genomic_DNA"/>
</dbReference>
<dbReference type="Gene3D" id="3.40.50.300">
    <property type="entry name" value="P-loop containing nucleotide triphosphate hydrolases"/>
    <property type="match status" value="1"/>
</dbReference>
<dbReference type="EC" id="6.3.4.3" evidence="6"/>
<protein>
    <recommendedName>
        <fullName evidence="6">Formate--tetrahydrofolate ligase</fullName>
        <ecNumber evidence="6">6.3.4.3</ecNumber>
    </recommendedName>
    <alternativeName>
        <fullName evidence="6">Formyltetrahydrofolate synthetase</fullName>
        <shortName evidence="6">FHS</shortName>
        <shortName evidence="6">FTHFS</shortName>
    </alternativeName>
</protein>
<accession>A0A3S4V040</accession>
<evidence type="ECO:0000256" key="2">
    <source>
        <dbReference type="ARBA" id="ARBA00022563"/>
    </source>
</evidence>
<evidence type="ECO:0000256" key="1">
    <source>
        <dbReference type="ARBA" id="ARBA00004777"/>
    </source>
</evidence>
<evidence type="ECO:0000313" key="8">
    <source>
        <dbReference type="Proteomes" id="UP000269542"/>
    </source>
</evidence>
<evidence type="ECO:0000256" key="5">
    <source>
        <dbReference type="ARBA" id="ARBA00022840"/>
    </source>
</evidence>
<reference evidence="7 8" key="1">
    <citation type="submission" date="2018-12" db="EMBL/GenBank/DDBJ databases">
        <authorList>
            <consortium name="Pathogen Informatics"/>
        </authorList>
    </citation>
    <scope>NUCLEOTIDE SEQUENCE [LARGE SCALE GENOMIC DNA]</scope>
    <source>
        <strain evidence="7 8">NCTC13354</strain>
    </source>
</reference>
<keyword evidence="5 6" id="KW-0067">ATP-binding</keyword>
<dbReference type="Proteomes" id="UP000269542">
    <property type="component" value="Chromosome"/>
</dbReference>
<dbReference type="InterPro" id="IPR027417">
    <property type="entry name" value="P-loop_NTPase"/>
</dbReference>
<organism evidence="7 8">
    <name type="scientific">Trueperella bialowiezensis</name>
    <dbReference type="NCBI Taxonomy" id="312285"/>
    <lineage>
        <taxon>Bacteria</taxon>
        <taxon>Bacillati</taxon>
        <taxon>Actinomycetota</taxon>
        <taxon>Actinomycetes</taxon>
        <taxon>Actinomycetales</taxon>
        <taxon>Actinomycetaceae</taxon>
        <taxon>Trueperella</taxon>
    </lineage>
</organism>
<dbReference type="Gene3D" id="3.10.410.10">
    <property type="entry name" value="Formyltetrahydrofolate synthetase, domain 3"/>
    <property type="match status" value="1"/>
</dbReference>
<dbReference type="KEGG" id="tbw:NCTC13354_01805"/>
<dbReference type="GO" id="GO:0004329">
    <property type="term" value="F:formate-tetrahydrofolate ligase activity"/>
    <property type="evidence" value="ECO:0007669"/>
    <property type="project" value="UniProtKB-UniRule"/>
</dbReference>
<dbReference type="Pfam" id="PF01268">
    <property type="entry name" value="FTHFS"/>
    <property type="match status" value="1"/>
</dbReference>
<dbReference type="OrthoDB" id="9761733at2"/>
<comment type="similarity">
    <text evidence="6">Belongs to the formate--tetrahydrofolate ligase family.</text>
</comment>
<comment type="catalytic activity">
    <reaction evidence="6">
        <text>(6S)-5,6,7,8-tetrahydrofolate + formate + ATP = (6R)-10-formyltetrahydrofolate + ADP + phosphate</text>
        <dbReference type="Rhea" id="RHEA:20221"/>
        <dbReference type="ChEBI" id="CHEBI:15740"/>
        <dbReference type="ChEBI" id="CHEBI:30616"/>
        <dbReference type="ChEBI" id="CHEBI:43474"/>
        <dbReference type="ChEBI" id="CHEBI:57453"/>
        <dbReference type="ChEBI" id="CHEBI:195366"/>
        <dbReference type="ChEBI" id="CHEBI:456216"/>
        <dbReference type="EC" id="6.3.4.3"/>
    </reaction>
</comment>
<keyword evidence="2 6" id="KW-0554">One-carbon metabolism</keyword>